<dbReference type="EMBL" id="ML122251">
    <property type="protein sequence ID" value="RPD66049.1"/>
    <property type="molecule type" value="Genomic_DNA"/>
</dbReference>
<keyword evidence="6" id="KW-1185">Reference proteome</keyword>
<evidence type="ECO:0000313" key="5">
    <source>
        <dbReference type="EMBL" id="RPD66049.1"/>
    </source>
</evidence>
<dbReference type="SMART" id="SM00426">
    <property type="entry name" value="TEA"/>
    <property type="match status" value="1"/>
</dbReference>
<proteinExistence type="inferred from homology"/>
<name>A0A5C2SSK1_9APHY</name>
<dbReference type="Pfam" id="PF01285">
    <property type="entry name" value="TEA"/>
    <property type="match status" value="1"/>
</dbReference>
<feature type="region of interest" description="Disordered" evidence="3">
    <location>
        <begin position="19"/>
        <end position="49"/>
    </location>
</feature>
<gene>
    <name evidence="5" type="ORF">L227DRAFT_606195</name>
</gene>
<evidence type="ECO:0000256" key="2">
    <source>
        <dbReference type="PROSITE-ProRule" id="PRU00505"/>
    </source>
</evidence>
<evidence type="ECO:0000313" key="6">
    <source>
        <dbReference type="Proteomes" id="UP000313359"/>
    </source>
</evidence>
<feature type="compositionally biased region" description="Low complexity" evidence="3">
    <location>
        <begin position="171"/>
        <end position="180"/>
    </location>
</feature>
<feature type="compositionally biased region" description="Polar residues" evidence="3">
    <location>
        <begin position="515"/>
        <end position="524"/>
    </location>
</feature>
<dbReference type="AlphaFoldDB" id="A0A5C2SSK1"/>
<protein>
    <recommendedName>
        <fullName evidence="4">TEA domain-containing protein</fullName>
    </recommendedName>
</protein>
<reference evidence="5" key="1">
    <citation type="journal article" date="2018" name="Genome Biol. Evol.">
        <title>Genomics and development of Lentinus tigrinus, a white-rot wood-decaying mushroom with dimorphic fruiting bodies.</title>
        <authorList>
            <person name="Wu B."/>
            <person name="Xu Z."/>
            <person name="Knudson A."/>
            <person name="Carlson A."/>
            <person name="Chen N."/>
            <person name="Kovaka S."/>
            <person name="LaButti K."/>
            <person name="Lipzen A."/>
            <person name="Pennachio C."/>
            <person name="Riley R."/>
            <person name="Schakwitz W."/>
            <person name="Umezawa K."/>
            <person name="Ohm R.A."/>
            <person name="Grigoriev I.V."/>
            <person name="Nagy L.G."/>
            <person name="Gibbons J."/>
            <person name="Hibbett D."/>
        </authorList>
    </citation>
    <scope>NUCLEOTIDE SEQUENCE [LARGE SCALE GENOMIC DNA]</scope>
    <source>
        <strain evidence="5">ALCF2SS1-6</strain>
    </source>
</reference>
<accession>A0A5C2SSK1</accession>
<evidence type="ECO:0000256" key="1">
    <source>
        <dbReference type="ARBA" id="ARBA00008421"/>
    </source>
</evidence>
<dbReference type="InterPro" id="IPR038096">
    <property type="entry name" value="TEA/ATTS_sf"/>
</dbReference>
<feature type="compositionally biased region" description="Low complexity" evidence="3">
    <location>
        <begin position="19"/>
        <end position="33"/>
    </location>
</feature>
<dbReference type="GO" id="GO:0003700">
    <property type="term" value="F:DNA-binding transcription factor activity"/>
    <property type="evidence" value="ECO:0007669"/>
    <property type="project" value="InterPro"/>
</dbReference>
<evidence type="ECO:0000256" key="3">
    <source>
        <dbReference type="SAM" id="MobiDB-lite"/>
    </source>
</evidence>
<dbReference type="STRING" id="1328759.A0A5C2SSK1"/>
<dbReference type="Gene3D" id="6.10.20.40">
    <property type="entry name" value="TEA/ATTS domain"/>
    <property type="match status" value="1"/>
</dbReference>
<dbReference type="PROSITE" id="PS51088">
    <property type="entry name" value="TEA_2"/>
    <property type="match status" value="1"/>
</dbReference>
<feature type="DNA-binding region" description="TEA" evidence="2">
    <location>
        <begin position="55"/>
        <end position="127"/>
    </location>
</feature>
<dbReference type="Proteomes" id="UP000313359">
    <property type="component" value="Unassembled WGS sequence"/>
</dbReference>
<feature type="domain" description="TEA" evidence="4">
    <location>
        <begin position="55"/>
        <end position="127"/>
    </location>
</feature>
<dbReference type="InterPro" id="IPR000818">
    <property type="entry name" value="TEA/ATTS_dom"/>
</dbReference>
<feature type="region of interest" description="Disordered" evidence="3">
    <location>
        <begin position="481"/>
        <end position="543"/>
    </location>
</feature>
<feature type="compositionally biased region" description="Low complexity" evidence="3">
    <location>
        <begin position="153"/>
        <end position="163"/>
    </location>
</feature>
<feature type="region of interest" description="Disordered" evidence="3">
    <location>
        <begin position="147"/>
        <end position="207"/>
    </location>
</feature>
<evidence type="ECO:0000259" key="4">
    <source>
        <dbReference type="PROSITE" id="PS51088"/>
    </source>
</evidence>
<sequence>MGREVVSVYRRRKYTFASLSPSPSRLSSATNSSMESLSGGPPSNLTPARKHHKLLKDGSEVWSKDVEKIFVEGLRQYWQSPWATYSRGRSRWRNQFLVDHLKKAGVERTKKQVASHIQVLRNMWRGQPEFHLVAGGEELFQENGLLANTNKKSTSSPSPSVSPRRAELHESPAASSASSPECHTSDFPSDLPAASFPSLSPPSQLSSFPELGVEDVFSSPPSSTRLPDPAFCLSSSPRTTHPVTPVSVKLEPLAMDPTLFTLPQMSFTDSPTDYTLSVPNRIAHLYFWADGMVPLTLDVDRLVGATPSSPSRTFLHLRVSMPPLADLRCPPNLQGVNGAVSFATPWTSLAKCQTKSWGSGRTVMSQDLGLFTQVTTPELQSTLAADPSSSQMVYAYLPDSALSRCHWLDNVHTITQQLVVDNEVLAVLVYHIERIADATRAAPAMELIGFQKYPWRGVPPPSSASSSAAFQLFASPSPPVSPTSSSFPHPHAYPSAPLSPQSPLFPRSSISSSSGTEDASTQMLYSYPPPQPYAYTPYAIDPR</sequence>
<feature type="compositionally biased region" description="Low complexity" evidence="3">
    <location>
        <begin position="533"/>
        <end position="543"/>
    </location>
</feature>
<organism evidence="5 6">
    <name type="scientific">Lentinus tigrinus ALCF2SS1-6</name>
    <dbReference type="NCBI Taxonomy" id="1328759"/>
    <lineage>
        <taxon>Eukaryota</taxon>
        <taxon>Fungi</taxon>
        <taxon>Dikarya</taxon>
        <taxon>Basidiomycota</taxon>
        <taxon>Agaricomycotina</taxon>
        <taxon>Agaricomycetes</taxon>
        <taxon>Polyporales</taxon>
        <taxon>Polyporaceae</taxon>
        <taxon>Lentinus</taxon>
    </lineage>
</organism>
<feature type="compositionally biased region" description="Low complexity" evidence="3">
    <location>
        <begin position="187"/>
        <end position="207"/>
    </location>
</feature>
<comment type="similarity">
    <text evidence="1">Belongs to the TEC1 family.</text>
</comment>
<dbReference type="OrthoDB" id="10006572at2759"/>